<dbReference type="Proteomes" id="UP000023430">
    <property type="component" value="Unassembled WGS sequence"/>
</dbReference>
<evidence type="ECO:0000256" key="6">
    <source>
        <dbReference type="ARBA" id="ARBA00058104"/>
    </source>
</evidence>
<comment type="caution">
    <text evidence="8">The sequence shown here is derived from an EMBL/GenBank/DDBJ whole genome shotgun (WGS) entry which is preliminary data.</text>
</comment>
<evidence type="ECO:0000313" key="8">
    <source>
        <dbReference type="EMBL" id="ETX27119.1"/>
    </source>
</evidence>
<dbReference type="EMBL" id="JAME01000040">
    <property type="protein sequence ID" value="ETX27119.1"/>
    <property type="molecule type" value="Genomic_DNA"/>
</dbReference>
<dbReference type="PATRIC" id="fig|1449351.3.peg.3967"/>
<comment type="similarity">
    <text evidence="2">Belongs to the COQ9 family.</text>
</comment>
<evidence type="ECO:0000256" key="3">
    <source>
        <dbReference type="ARBA" id="ARBA00022688"/>
    </source>
</evidence>
<dbReference type="OrthoDB" id="7201143at2"/>
<dbReference type="STRING" id="1449351.RISW2_16415"/>
<dbReference type="Gene3D" id="1.10.357.10">
    <property type="entry name" value="Tetracycline Repressor, domain 2"/>
    <property type="match status" value="1"/>
</dbReference>
<keyword evidence="5" id="KW-0446">Lipid-binding</keyword>
<keyword evidence="4" id="KW-0809">Transit peptide</keyword>
<evidence type="ECO:0000313" key="9">
    <source>
        <dbReference type="Proteomes" id="UP000023430"/>
    </source>
</evidence>
<dbReference type="GO" id="GO:0006744">
    <property type="term" value="P:ubiquinone biosynthetic process"/>
    <property type="evidence" value="ECO:0007669"/>
    <property type="project" value="UniProtKB-KW"/>
</dbReference>
<keyword evidence="9" id="KW-1185">Reference proteome</keyword>
<dbReference type="Pfam" id="PF08511">
    <property type="entry name" value="COQ9"/>
    <property type="match status" value="1"/>
</dbReference>
<protein>
    <submittedName>
        <fullName evidence="8">RpsU-divergently transcribed protein</fullName>
    </submittedName>
</protein>
<dbReference type="NCBIfam" id="TIGR02396">
    <property type="entry name" value="diverge_rpsU"/>
    <property type="match status" value="1"/>
</dbReference>
<dbReference type="eggNOG" id="COG5590">
    <property type="taxonomic scope" value="Bacteria"/>
</dbReference>
<evidence type="ECO:0000256" key="5">
    <source>
        <dbReference type="ARBA" id="ARBA00023121"/>
    </source>
</evidence>
<evidence type="ECO:0000256" key="2">
    <source>
        <dbReference type="ARBA" id="ARBA00010766"/>
    </source>
</evidence>
<proteinExistence type="inferred from homology"/>
<accession>X7F4Y9</accession>
<gene>
    <name evidence="8" type="ORF">RISW2_16415</name>
</gene>
<evidence type="ECO:0000256" key="1">
    <source>
        <dbReference type="ARBA" id="ARBA00004749"/>
    </source>
</evidence>
<dbReference type="GO" id="GO:0008289">
    <property type="term" value="F:lipid binding"/>
    <property type="evidence" value="ECO:0007669"/>
    <property type="project" value="UniProtKB-KW"/>
</dbReference>
<evidence type="ECO:0000256" key="4">
    <source>
        <dbReference type="ARBA" id="ARBA00022946"/>
    </source>
</evidence>
<dbReference type="InterPro" id="IPR012762">
    <property type="entry name" value="Ubiq_biosynth_COQ9"/>
</dbReference>
<dbReference type="RefSeq" id="WP_043774202.1">
    <property type="nucleotide sequence ID" value="NZ_JAME01000040.1"/>
</dbReference>
<organism evidence="8 9">
    <name type="scientific">Roseivivax isoporae LMG 25204</name>
    <dbReference type="NCBI Taxonomy" id="1449351"/>
    <lineage>
        <taxon>Bacteria</taxon>
        <taxon>Pseudomonadati</taxon>
        <taxon>Pseudomonadota</taxon>
        <taxon>Alphaproteobacteria</taxon>
        <taxon>Rhodobacterales</taxon>
        <taxon>Roseobacteraceae</taxon>
        <taxon>Roseivivax</taxon>
    </lineage>
</organism>
<comment type="pathway">
    <text evidence="1">Cofactor biosynthesis; ubiquinone biosynthesis.</text>
</comment>
<dbReference type="AlphaFoldDB" id="X7F4Y9"/>
<name>X7F4Y9_9RHOB</name>
<evidence type="ECO:0000259" key="7">
    <source>
        <dbReference type="Pfam" id="PF08511"/>
    </source>
</evidence>
<reference evidence="8 9" key="1">
    <citation type="submission" date="2014-01" db="EMBL/GenBank/DDBJ databases">
        <title>Roseivivax isoporae LMG 25204 Genome Sequencing.</title>
        <authorList>
            <person name="Lai Q."/>
            <person name="Li G."/>
            <person name="Shao Z."/>
        </authorList>
    </citation>
    <scope>NUCLEOTIDE SEQUENCE [LARGE SCALE GENOMIC DNA]</scope>
    <source>
        <strain evidence="8 9">LMG 25204</strain>
    </source>
</reference>
<dbReference type="PANTHER" id="PTHR21427">
    <property type="entry name" value="UBIQUINONE BIOSYNTHESIS PROTEIN COQ9, MITOCHONDRIAL"/>
    <property type="match status" value="1"/>
</dbReference>
<sequence length="226" mass="25017">MTDDPTDALLDAALMHVPFDGWSETTFRAAIADSGIDATVARGLFPRGAIDLARAYHRRGDRIMQDRLAATDMAGMRFRDKVVLAVRTRIEASENREAVRRGSTFFSLPPYAAEGARMIWDTADAILLAIGDTSEDGTWYTKRLSLSGVYSATVLYWLGDDSVGHHETWGFLDRRIEDVMRFEKAKATARKTPLVGPLVALPETLLSRLRRPGGGRRHDIPGGARD</sequence>
<dbReference type="PANTHER" id="PTHR21427:SF19">
    <property type="entry name" value="UBIQUINONE BIOSYNTHESIS PROTEIN COQ9, MITOCHONDRIAL"/>
    <property type="match status" value="1"/>
</dbReference>
<keyword evidence="3" id="KW-0831">Ubiquinone biosynthesis</keyword>
<feature type="domain" description="COQ9 C-terminal" evidence="7">
    <location>
        <begin position="113"/>
        <end position="183"/>
    </location>
</feature>
<comment type="function">
    <text evidence="6">Membrane-associated protein that warps the membrane surface to access and bind aromatic isoprenes with high specificity, including ubiquinone (CoQ) isoprene intermediates and presents them directly to COQ7, therefore facilitating the COQ7-mediated hydroxylase step. Participates in the biosynthesis of coenzyme Q, also named ubiquinone, an essential lipid-soluble electron transporter for aerobic cellular respiration.</text>
</comment>
<dbReference type="InterPro" id="IPR013718">
    <property type="entry name" value="COQ9_C"/>
</dbReference>